<dbReference type="InterPro" id="IPR011009">
    <property type="entry name" value="Kinase-like_dom_sf"/>
</dbReference>
<evidence type="ECO:0000259" key="2">
    <source>
        <dbReference type="PROSITE" id="PS50011"/>
    </source>
</evidence>
<keyword evidence="4" id="KW-1185">Reference proteome</keyword>
<dbReference type="EMBL" id="ML977017">
    <property type="protein sequence ID" value="KAF1951462.1"/>
    <property type="molecule type" value="Genomic_DNA"/>
</dbReference>
<name>A0A6A5TIH9_9PLEO</name>
<proteinExistence type="predicted"/>
<gene>
    <name evidence="3" type="ORF">CC80DRAFT_207568</name>
</gene>
<feature type="region of interest" description="Disordered" evidence="1">
    <location>
        <begin position="705"/>
        <end position="989"/>
    </location>
</feature>
<dbReference type="AlphaFoldDB" id="A0A6A5TIH9"/>
<feature type="compositionally biased region" description="Low complexity" evidence="1">
    <location>
        <begin position="865"/>
        <end position="886"/>
    </location>
</feature>
<evidence type="ECO:0000313" key="4">
    <source>
        <dbReference type="Proteomes" id="UP000800035"/>
    </source>
</evidence>
<feature type="compositionally biased region" description="Low complexity" evidence="1">
    <location>
        <begin position="942"/>
        <end position="979"/>
    </location>
</feature>
<dbReference type="Pfam" id="PF00069">
    <property type="entry name" value="Pkinase"/>
    <property type="match status" value="1"/>
</dbReference>
<dbReference type="InterPro" id="IPR000719">
    <property type="entry name" value="Prot_kinase_dom"/>
</dbReference>
<feature type="domain" description="Protein kinase" evidence="2">
    <location>
        <begin position="22"/>
        <end position="355"/>
    </location>
</feature>
<dbReference type="InterPro" id="IPR016024">
    <property type="entry name" value="ARM-type_fold"/>
</dbReference>
<keyword evidence="3" id="KW-0418">Kinase</keyword>
<organism evidence="3 4">
    <name type="scientific">Byssothecium circinans</name>
    <dbReference type="NCBI Taxonomy" id="147558"/>
    <lineage>
        <taxon>Eukaryota</taxon>
        <taxon>Fungi</taxon>
        <taxon>Dikarya</taxon>
        <taxon>Ascomycota</taxon>
        <taxon>Pezizomycotina</taxon>
        <taxon>Dothideomycetes</taxon>
        <taxon>Pleosporomycetidae</taxon>
        <taxon>Pleosporales</taxon>
        <taxon>Massarineae</taxon>
        <taxon>Massarinaceae</taxon>
        <taxon>Byssothecium</taxon>
    </lineage>
</organism>
<dbReference type="Gene3D" id="1.25.10.10">
    <property type="entry name" value="Leucine-rich Repeat Variant"/>
    <property type="match status" value="1"/>
</dbReference>
<feature type="compositionally biased region" description="Polar residues" evidence="1">
    <location>
        <begin position="851"/>
        <end position="864"/>
    </location>
</feature>
<dbReference type="PANTHER" id="PTHR12984">
    <property type="entry name" value="SCY1-RELATED S/T PROTEIN KINASE-LIKE"/>
    <property type="match status" value="1"/>
</dbReference>
<dbReference type="SUPFAM" id="SSF56112">
    <property type="entry name" value="Protein kinase-like (PK-like)"/>
    <property type="match status" value="1"/>
</dbReference>
<dbReference type="Gene3D" id="3.30.200.20">
    <property type="entry name" value="Phosphorylase Kinase, domain 1"/>
    <property type="match status" value="1"/>
</dbReference>
<evidence type="ECO:0000313" key="3">
    <source>
        <dbReference type="EMBL" id="KAF1951462.1"/>
    </source>
</evidence>
<dbReference type="PANTHER" id="PTHR12984:SF6">
    <property type="entry name" value="SCY1-LIKE PROTEIN 2"/>
    <property type="match status" value="1"/>
</dbReference>
<dbReference type="OrthoDB" id="79687at2759"/>
<dbReference type="PROSITE" id="PS50011">
    <property type="entry name" value="PROTEIN_KINASE_DOM"/>
    <property type="match status" value="1"/>
</dbReference>
<feature type="compositionally biased region" description="Low complexity" evidence="1">
    <location>
        <begin position="833"/>
        <end position="850"/>
    </location>
</feature>
<feature type="compositionally biased region" description="Polar residues" evidence="1">
    <location>
        <begin position="740"/>
        <end position="762"/>
    </location>
</feature>
<dbReference type="InterPro" id="IPR011989">
    <property type="entry name" value="ARM-like"/>
</dbReference>
<reference evidence="3" key="1">
    <citation type="journal article" date="2020" name="Stud. Mycol.">
        <title>101 Dothideomycetes genomes: a test case for predicting lifestyles and emergence of pathogens.</title>
        <authorList>
            <person name="Haridas S."/>
            <person name="Albert R."/>
            <person name="Binder M."/>
            <person name="Bloem J."/>
            <person name="Labutti K."/>
            <person name="Salamov A."/>
            <person name="Andreopoulos B."/>
            <person name="Baker S."/>
            <person name="Barry K."/>
            <person name="Bills G."/>
            <person name="Bluhm B."/>
            <person name="Cannon C."/>
            <person name="Castanera R."/>
            <person name="Culley D."/>
            <person name="Daum C."/>
            <person name="Ezra D."/>
            <person name="Gonzalez J."/>
            <person name="Henrissat B."/>
            <person name="Kuo A."/>
            <person name="Liang C."/>
            <person name="Lipzen A."/>
            <person name="Lutzoni F."/>
            <person name="Magnuson J."/>
            <person name="Mondo S."/>
            <person name="Nolan M."/>
            <person name="Ohm R."/>
            <person name="Pangilinan J."/>
            <person name="Park H.-J."/>
            <person name="Ramirez L."/>
            <person name="Alfaro M."/>
            <person name="Sun H."/>
            <person name="Tritt A."/>
            <person name="Yoshinaga Y."/>
            <person name="Zwiers L.-H."/>
            <person name="Turgeon B."/>
            <person name="Goodwin S."/>
            <person name="Spatafora J."/>
            <person name="Crous P."/>
            <person name="Grigoriev I."/>
        </authorList>
    </citation>
    <scope>NUCLEOTIDE SEQUENCE</scope>
    <source>
        <strain evidence="3">CBS 675.92</strain>
    </source>
</reference>
<dbReference type="GO" id="GO:0005524">
    <property type="term" value="F:ATP binding"/>
    <property type="evidence" value="ECO:0007669"/>
    <property type="project" value="InterPro"/>
</dbReference>
<keyword evidence="3" id="KW-0808">Transferase</keyword>
<dbReference type="GO" id="GO:0004672">
    <property type="term" value="F:protein kinase activity"/>
    <property type="evidence" value="ECO:0007669"/>
    <property type="project" value="InterPro"/>
</dbReference>
<dbReference type="Proteomes" id="UP000800035">
    <property type="component" value="Unassembled WGS sequence"/>
</dbReference>
<feature type="region of interest" description="Disordered" evidence="1">
    <location>
        <begin position="57"/>
        <end position="77"/>
    </location>
</feature>
<dbReference type="SUPFAM" id="SSF48371">
    <property type="entry name" value="ARM repeat"/>
    <property type="match status" value="1"/>
</dbReference>
<dbReference type="SMART" id="SM00220">
    <property type="entry name" value="S_TKc"/>
    <property type="match status" value="1"/>
</dbReference>
<evidence type="ECO:0000256" key="1">
    <source>
        <dbReference type="SAM" id="MobiDB-lite"/>
    </source>
</evidence>
<dbReference type="InterPro" id="IPR051177">
    <property type="entry name" value="CIK-Related_Protein"/>
</dbReference>
<accession>A0A6A5TIH9</accession>
<feature type="compositionally biased region" description="Polar residues" evidence="1">
    <location>
        <begin position="797"/>
        <end position="807"/>
    </location>
</feature>
<protein>
    <submittedName>
        <fullName evidence="3">Kinase-like protein</fullName>
    </submittedName>
</protein>
<feature type="compositionally biased region" description="Low complexity" evidence="1">
    <location>
        <begin position="763"/>
        <end position="774"/>
    </location>
</feature>
<feature type="compositionally biased region" description="Low complexity" evidence="1">
    <location>
        <begin position="894"/>
        <end position="904"/>
    </location>
</feature>
<dbReference type="CDD" id="cd14011">
    <property type="entry name" value="PK_SCY1_like"/>
    <property type="match status" value="1"/>
</dbReference>
<sequence>MFSKFASDLSKSFTSNINTNYTLSPEPVSFSGPWKIYDAKKKSTKKPASVFVLEKRSLEPPGGGSLSGRSSGASGLKRAQEEVIERLKKEASSLARLRHPSILELVEPVEETRGGGLMFATEPVTASLAGLLQEKDEQEKAGGVGGRRSRYVVEEADGQKRRRELEIDELEIQKGLLQVAKGLEFLHESAGLVHANLTPDAIFVNAKSDWKISGLAFCTPLENSTKPTSVTPISLSEVLNHDARLPPYVQLNLDYTSPDFVMDGSITPAADMFSLGMLIIALYNSPHKSPLEFHGSQSSYKRAFSASSSVPNKTNNFMCSQSMPRDVVNGVLDRLITRRPAQRLNAQEFQQAQYFDNILVSTIRFLDSLPAKTPNEKNQFMRGLPRILKDFPKSVMEKKVLPALLEEMKDRELLALVLQNVFKIISTLPSGKRAFTEKVIPKLRETFLTATKGVTQERDSLKEAGLMIVLENMNVAAQNCGGKEFKDDILPIINYALESPTHSLVDAALRTLPVALPILDFSTTKNELFPVIATIFAKTSSMGIKIRGLEAFKTLCGGGNDEQDGLQGDGLTGIVEQPKTKPNVSILDKYTIQEKVVPLLRGIKTKEPAVMMAALDVFKAIGSQIDSDFLAIDVLPILWNFSLGPLLNLTQFQAYMTLIKSLSARVENEQTRKLQELGASNTTTTSRNEFMSFGGLPAMNGFDTTNGEGDAGFEALVRGNQGGNSGSDMLGGDPWANATGPASSSTTLPSRPTANRASSTRNASPAAAFSWSSPPVSPPPPPTNLTTPSLGAARTITPDSTMGSLNSAFPAMAPANPGIGSSFPQNQQKPIGSMMSPTSTTPSYTSPASSGINWSRATGSTPTLTSNPWGTSPSTTNTSTGLSNFSIAPPPSQSQPQQSNPYSSFSIAPPPSKPTSNLSSFSIAPPPLSSSNSFSIAPPPMGNNRMGSGSSGLSMNSMAQRQQQQQQQQAQKPAQNQTQGWGNGGESLI</sequence>
<dbReference type="Gene3D" id="1.10.510.10">
    <property type="entry name" value="Transferase(Phosphotransferase) domain 1"/>
    <property type="match status" value="1"/>
</dbReference>